<feature type="transmembrane region" description="Helical" evidence="10">
    <location>
        <begin position="191"/>
        <end position="210"/>
    </location>
</feature>
<feature type="domain" description="ABC transmembrane type-1" evidence="11">
    <location>
        <begin position="21"/>
        <end position="210"/>
    </location>
</feature>
<evidence type="ECO:0000256" key="9">
    <source>
        <dbReference type="ARBA" id="ARBA00023136"/>
    </source>
</evidence>
<dbReference type="Pfam" id="PF00528">
    <property type="entry name" value="BPD_transp_1"/>
    <property type="match status" value="1"/>
</dbReference>
<keyword evidence="4 10" id="KW-0813">Transport</keyword>
<organism evidence="12 13">
    <name type="scientific">Ancylobacter defluvii</name>
    <dbReference type="NCBI Taxonomy" id="1282440"/>
    <lineage>
        <taxon>Bacteria</taxon>
        <taxon>Pseudomonadati</taxon>
        <taxon>Pseudomonadota</taxon>
        <taxon>Alphaproteobacteria</taxon>
        <taxon>Hyphomicrobiales</taxon>
        <taxon>Xanthobacteraceae</taxon>
        <taxon>Ancylobacter</taxon>
    </lineage>
</organism>
<comment type="subcellular location">
    <subcellularLocation>
        <location evidence="2">Cell inner membrane</location>
        <topology evidence="2">Multi-pass membrane protein</topology>
    </subcellularLocation>
    <subcellularLocation>
        <location evidence="10">Cell membrane</location>
        <topology evidence="10">Multi-pass membrane protein</topology>
    </subcellularLocation>
</comment>
<name>A0A9W6JXA7_9HYPH</name>
<dbReference type="NCBIfam" id="TIGR01726">
    <property type="entry name" value="HEQRo_perm_3TM"/>
    <property type="match status" value="1"/>
</dbReference>
<dbReference type="EMBL" id="BSFM01000011">
    <property type="protein sequence ID" value="GLK83810.1"/>
    <property type="molecule type" value="Genomic_DNA"/>
</dbReference>
<feature type="transmembrane region" description="Helical" evidence="10">
    <location>
        <begin position="89"/>
        <end position="110"/>
    </location>
</feature>
<dbReference type="InterPro" id="IPR043429">
    <property type="entry name" value="ArtM/GltK/GlnP/TcyL/YhdX-like"/>
</dbReference>
<comment type="function">
    <text evidence="1">Part of the binding-protein-dependent transport system for glutamine; probably responsible for the translocation of the substrate across the membrane.</text>
</comment>
<evidence type="ECO:0000256" key="2">
    <source>
        <dbReference type="ARBA" id="ARBA00004429"/>
    </source>
</evidence>
<dbReference type="InterPro" id="IPR010065">
    <property type="entry name" value="AA_ABC_transptr_permease_3TM"/>
</dbReference>
<evidence type="ECO:0000256" key="6">
    <source>
        <dbReference type="ARBA" id="ARBA00022692"/>
    </source>
</evidence>
<dbReference type="Proteomes" id="UP001143330">
    <property type="component" value="Unassembled WGS sequence"/>
</dbReference>
<dbReference type="CDD" id="cd06261">
    <property type="entry name" value="TM_PBP2"/>
    <property type="match status" value="1"/>
</dbReference>
<evidence type="ECO:0000256" key="5">
    <source>
        <dbReference type="ARBA" id="ARBA00022475"/>
    </source>
</evidence>
<reference evidence="12" key="2">
    <citation type="submission" date="2023-01" db="EMBL/GenBank/DDBJ databases">
        <authorList>
            <person name="Sun Q."/>
            <person name="Evtushenko L."/>
        </authorList>
    </citation>
    <scope>NUCLEOTIDE SEQUENCE</scope>
    <source>
        <strain evidence="12">VKM B-2789</strain>
    </source>
</reference>
<dbReference type="PROSITE" id="PS50928">
    <property type="entry name" value="ABC_TM1"/>
    <property type="match status" value="1"/>
</dbReference>
<evidence type="ECO:0000259" key="11">
    <source>
        <dbReference type="PROSITE" id="PS50928"/>
    </source>
</evidence>
<keyword evidence="5" id="KW-1003">Cell membrane</keyword>
<keyword evidence="8 10" id="KW-1133">Transmembrane helix</keyword>
<feature type="transmembrane region" description="Helical" evidence="10">
    <location>
        <begin position="57"/>
        <end position="77"/>
    </location>
</feature>
<evidence type="ECO:0000313" key="13">
    <source>
        <dbReference type="Proteomes" id="UP001143330"/>
    </source>
</evidence>
<dbReference type="GO" id="GO:0043190">
    <property type="term" value="C:ATP-binding cassette (ABC) transporter complex"/>
    <property type="evidence" value="ECO:0007669"/>
    <property type="project" value="InterPro"/>
</dbReference>
<evidence type="ECO:0000313" key="12">
    <source>
        <dbReference type="EMBL" id="GLK83810.1"/>
    </source>
</evidence>
<dbReference type="GO" id="GO:0006865">
    <property type="term" value="P:amino acid transport"/>
    <property type="evidence" value="ECO:0007669"/>
    <property type="project" value="UniProtKB-KW"/>
</dbReference>
<evidence type="ECO:0000256" key="8">
    <source>
        <dbReference type="ARBA" id="ARBA00022989"/>
    </source>
</evidence>
<dbReference type="SUPFAM" id="SSF161098">
    <property type="entry name" value="MetI-like"/>
    <property type="match status" value="1"/>
</dbReference>
<reference evidence="12" key="1">
    <citation type="journal article" date="2014" name="Int. J. Syst. Evol. Microbiol.">
        <title>Complete genome sequence of Corynebacterium casei LMG S-19264T (=DSM 44701T), isolated from a smear-ripened cheese.</title>
        <authorList>
            <consortium name="US DOE Joint Genome Institute (JGI-PGF)"/>
            <person name="Walter F."/>
            <person name="Albersmeier A."/>
            <person name="Kalinowski J."/>
            <person name="Ruckert C."/>
        </authorList>
    </citation>
    <scope>NUCLEOTIDE SEQUENCE</scope>
    <source>
        <strain evidence="12">VKM B-2789</strain>
    </source>
</reference>
<feature type="transmembrane region" description="Helical" evidence="10">
    <location>
        <begin position="25"/>
        <end position="45"/>
    </location>
</feature>
<evidence type="ECO:0000256" key="3">
    <source>
        <dbReference type="ARBA" id="ARBA00010072"/>
    </source>
</evidence>
<evidence type="ECO:0000256" key="10">
    <source>
        <dbReference type="RuleBase" id="RU363032"/>
    </source>
</evidence>
<proteinExistence type="inferred from homology"/>
<dbReference type="RefSeq" id="WP_213364014.1">
    <property type="nucleotide sequence ID" value="NZ_BSFM01000011.1"/>
</dbReference>
<evidence type="ECO:0000256" key="1">
    <source>
        <dbReference type="ARBA" id="ARBA00003159"/>
    </source>
</evidence>
<comment type="similarity">
    <text evidence="3">Belongs to the binding-protein-dependent transport system permease family. HisMQ subfamily.</text>
</comment>
<accession>A0A9W6JXA7</accession>
<dbReference type="InterPro" id="IPR000515">
    <property type="entry name" value="MetI-like"/>
</dbReference>
<gene>
    <name evidence="12" type="ORF">GCM10017653_18800</name>
</gene>
<dbReference type="Gene3D" id="1.10.3720.10">
    <property type="entry name" value="MetI-like"/>
    <property type="match status" value="1"/>
</dbReference>
<evidence type="ECO:0000256" key="4">
    <source>
        <dbReference type="ARBA" id="ARBA00022448"/>
    </source>
</evidence>
<keyword evidence="7" id="KW-0029">Amino-acid transport</keyword>
<dbReference type="AlphaFoldDB" id="A0A9W6JXA7"/>
<evidence type="ECO:0000256" key="7">
    <source>
        <dbReference type="ARBA" id="ARBA00022970"/>
    </source>
</evidence>
<protein>
    <submittedName>
        <fullName evidence="12">Amino acid ABC transporter permease</fullName>
    </submittedName>
</protein>
<dbReference type="GO" id="GO:0022857">
    <property type="term" value="F:transmembrane transporter activity"/>
    <property type="evidence" value="ECO:0007669"/>
    <property type="project" value="InterPro"/>
</dbReference>
<sequence length="226" mass="25244">MHYQWDFSVISDNAGLLFWGLGNTLLLTLIAILIGTPLGLAVALLRLSSHRWLSWPATVYVEVFRATPALVQLYWLYFALPRLTGLRLGGFEAAAIALSILSSAFLSEVFRGGIAAIGKGQWDAARGIGLSYPRMLRTIILPQAVRRMLPVFLERYIELLKTSTIAATVSFGDLLFVAQDISYRTYRTLEIFSAIAVMFFLVILLCSQLTRLIEHRLARSGEFTAR</sequence>
<keyword evidence="6 10" id="KW-0812">Transmembrane</keyword>
<comment type="caution">
    <text evidence="12">The sequence shown here is derived from an EMBL/GenBank/DDBJ whole genome shotgun (WGS) entry which is preliminary data.</text>
</comment>
<dbReference type="PANTHER" id="PTHR30614:SF20">
    <property type="entry name" value="GLUTAMINE TRANSPORT SYSTEM PERMEASE PROTEIN GLNP"/>
    <property type="match status" value="1"/>
</dbReference>
<keyword evidence="9 10" id="KW-0472">Membrane</keyword>
<keyword evidence="13" id="KW-1185">Reference proteome</keyword>
<dbReference type="PANTHER" id="PTHR30614">
    <property type="entry name" value="MEMBRANE COMPONENT OF AMINO ACID ABC TRANSPORTER"/>
    <property type="match status" value="1"/>
</dbReference>
<dbReference type="InterPro" id="IPR035906">
    <property type="entry name" value="MetI-like_sf"/>
</dbReference>